<dbReference type="InterPro" id="IPR003448">
    <property type="entry name" value="Mopterin_biosynth_MoaE"/>
</dbReference>
<dbReference type="KEGG" id="spu:578193"/>
<dbReference type="CTD" id="4338"/>
<sequence length="146" mass="16651">MDDVKLTTDILSVERAVQTVTDPSCGAVSMFLGTTRDNFDGKKVVRLEYEAYESMAEKQLNKLCIEMRQKWDLHNILIHHRLGLVPVTESSVMIVISSAHRRESLEAVQYCIDQLKATVPIWKKEIYDEGDGCWKANKECSWASKS</sequence>
<comment type="subcellular location">
    <subcellularLocation>
        <location evidence="4">Cytoplasm</location>
    </subcellularLocation>
</comment>
<comment type="catalytic activity">
    <reaction evidence="4">
        <text>2 [molybdopterin-synthase sulfur-carrier protein]-C-terminal-Gly-aminoethanethioate + cyclic pyranopterin phosphate + H2O = molybdopterin + 2 [molybdopterin-synthase sulfur-carrier protein]-C-terminal Gly-Gly + 2 H(+)</text>
        <dbReference type="Rhea" id="RHEA:26333"/>
        <dbReference type="Rhea" id="RHEA-COMP:12202"/>
        <dbReference type="Rhea" id="RHEA-COMP:19907"/>
        <dbReference type="ChEBI" id="CHEBI:15377"/>
        <dbReference type="ChEBI" id="CHEBI:15378"/>
        <dbReference type="ChEBI" id="CHEBI:58698"/>
        <dbReference type="ChEBI" id="CHEBI:59648"/>
        <dbReference type="ChEBI" id="CHEBI:90778"/>
        <dbReference type="ChEBI" id="CHEBI:232372"/>
        <dbReference type="EC" id="2.8.1.12"/>
    </reaction>
</comment>
<accession>A0A7M7NAG5</accession>
<keyword evidence="1 4" id="KW-0963">Cytoplasm</keyword>
<feature type="binding site" evidence="4">
    <location>
        <begin position="123"/>
        <end position="125"/>
    </location>
    <ligand>
        <name>substrate</name>
    </ligand>
</feature>
<dbReference type="SUPFAM" id="SSF54690">
    <property type="entry name" value="Molybdopterin synthase subunit MoaE"/>
    <property type="match status" value="1"/>
</dbReference>
<dbReference type="UniPathway" id="UPA00344"/>
<dbReference type="PANTHER" id="PTHR23404">
    <property type="entry name" value="MOLYBDOPTERIN SYNTHASE RELATED"/>
    <property type="match status" value="1"/>
</dbReference>
<keyword evidence="2 4" id="KW-0808">Transferase</keyword>
<dbReference type="GeneID" id="578193"/>
<dbReference type="Gene3D" id="3.90.1170.40">
    <property type="entry name" value="Molybdopterin biosynthesis MoaE subunit"/>
    <property type="match status" value="1"/>
</dbReference>
<dbReference type="AlphaFoldDB" id="A0A7M7NAG5"/>
<evidence type="ECO:0000313" key="6">
    <source>
        <dbReference type="Proteomes" id="UP000007110"/>
    </source>
</evidence>
<comment type="function">
    <text evidence="4">Catalytic subunit of the molybdopterin synthase complex, a complex that catalyzes the conversion of precursor Z into molybdopterin. Acts by mediating the incorporation of 2 sulfur atoms from thiocarboxylated MOCS2A into precursor Z to generate a dithiolene group.</text>
</comment>
<reference evidence="6" key="1">
    <citation type="submission" date="2015-02" db="EMBL/GenBank/DDBJ databases">
        <title>Genome sequencing for Strongylocentrotus purpuratus.</title>
        <authorList>
            <person name="Murali S."/>
            <person name="Liu Y."/>
            <person name="Vee V."/>
            <person name="English A."/>
            <person name="Wang M."/>
            <person name="Skinner E."/>
            <person name="Han Y."/>
            <person name="Muzny D.M."/>
            <person name="Worley K.C."/>
            <person name="Gibbs R.A."/>
        </authorList>
    </citation>
    <scope>NUCLEOTIDE SEQUENCE</scope>
</reference>
<evidence type="ECO:0000256" key="1">
    <source>
        <dbReference type="ARBA" id="ARBA00022490"/>
    </source>
</evidence>
<dbReference type="CDD" id="cd00756">
    <property type="entry name" value="MoaE"/>
    <property type="match status" value="1"/>
</dbReference>
<name>A0A7M7NAG5_STRPU</name>
<protein>
    <recommendedName>
        <fullName evidence="4">Molybdopterin synthase catalytic subunit</fullName>
        <ecNumber evidence="4">2.8.1.12</ecNumber>
    </recommendedName>
    <alternativeName>
        <fullName evidence="4">Molybdenum cofactor synthesis protein 2 large subunit</fullName>
    </alternativeName>
    <alternativeName>
        <fullName evidence="4">Molybdenum cofactor synthesis protein 2B</fullName>
        <shortName evidence="4">MOCS2B</shortName>
    </alternativeName>
</protein>
<keyword evidence="6" id="KW-1185">Reference proteome</keyword>
<proteinExistence type="inferred from homology"/>
<dbReference type="EC" id="2.8.1.12" evidence="4"/>
<comment type="subunit">
    <text evidence="4">Heterotetramer; composed of 2 small (MOCS2A) and 2 large (MOCS2B) subunits.</text>
</comment>
<comment type="similarity">
    <text evidence="4">Belongs to the MoaE family. MOCS2B subfamily.</text>
</comment>
<comment type="pathway">
    <text evidence="4">Cofactor biosynthesis; molybdopterin biosynthesis.</text>
</comment>
<dbReference type="OMA" id="WKHQFFA"/>
<evidence type="ECO:0000313" key="5">
    <source>
        <dbReference type="EnsemblMetazoa" id="XP_030832723"/>
    </source>
</evidence>
<feature type="binding site" evidence="4">
    <location>
        <position position="116"/>
    </location>
    <ligand>
        <name>substrate</name>
    </ligand>
</feature>
<dbReference type="GO" id="GO:0005829">
    <property type="term" value="C:cytosol"/>
    <property type="evidence" value="ECO:0000318"/>
    <property type="project" value="GO_Central"/>
</dbReference>
<organism evidence="5 6">
    <name type="scientific">Strongylocentrotus purpuratus</name>
    <name type="common">Purple sea urchin</name>
    <dbReference type="NCBI Taxonomy" id="7668"/>
    <lineage>
        <taxon>Eukaryota</taxon>
        <taxon>Metazoa</taxon>
        <taxon>Echinodermata</taxon>
        <taxon>Eleutherozoa</taxon>
        <taxon>Echinozoa</taxon>
        <taxon>Echinoidea</taxon>
        <taxon>Euechinoidea</taxon>
        <taxon>Echinacea</taxon>
        <taxon>Camarodonta</taxon>
        <taxon>Echinidea</taxon>
        <taxon>Strongylocentrotidae</taxon>
        <taxon>Strongylocentrotus</taxon>
    </lineage>
</organism>
<feature type="binding site" evidence="4">
    <location>
        <begin position="100"/>
        <end position="101"/>
    </location>
    <ligand>
        <name>substrate</name>
    </ligand>
</feature>
<dbReference type="HAMAP" id="MF_03052">
    <property type="entry name" value="MOC2B"/>
    <property type="match status" value="1"/>
</dbReference>
<dbReference type="GO" id="GO:0030366">
    <property type="term" value="F:molybdopterin synthase activity"/>
    <property type="evidence" value="ECO:0007669"/>
    <property type="project" value="UniProtKB-UniRule"/>
</dbReference>
<reference evidence="5" key="2">
    <citation type="submission" date="2021-01" db="UniProtKB">
        <authorList>
            <consortium name="EnsemblMetazoa"/>
        </authorList>
    </citation>
    <scope>IDENTIFICATION</scope>
</reference>
<keyword evidence="3 4" id="KW-0501">Molybdenum cofactor biosynthesis</keyword>
<dbReference type="RefSeq" id="XP_030832723.1">
    <property type="nucleotide sequence ID" value="XM_030976863.1"/>
</dbReference>
<dbReference type="EnsemblMetazoa" id="XM_030976863">
    <property type="protein sequence ID" value="XP_030832723"/>
    <property type="gene ID" value="LOC578193"/>
</dbReference>
<dbReference type="OrthoDB" id="5531344at2759"/>
<dbReference type="GO" id="GO:1990140">
    <property type="term" value="C:molybdopterin synthase complex"/>
    <property type="evidence" value="ECO:0007669"/>
    <property type="project" value="UniProtKB-UniRule"/>
</dbReference>
<evidence type="ECO:0000256" key="4">
    <source>
        <dbReference type="HAMAP-Rule" id="MF_03052"/>
    </source>
</evidence>
<dbReference type="InterPro" id="IPR028888">
    <property type="entry name" value="MOCS2B_euk"/>
</dbReference>
<dbReference type="FunFam" id="3.90.1170.40:FF:000002">
    <property type="entry name" value="Molybdopterin synthase catalytic subunit"/>
    <property type="match status" value="1"/>
</dbReference>
<evidence type="ECO:0000256" key="3">
    <source>
        <dbReference type="ARBA" id="ARBA00023150"/>
    </source>
</evidence>
<dbReference type="Proteomes" id="UP000007110">
    <property type="component" value="Unassembled WGS sequence"/>
</dbReference>
<dbReference type="GO" id="GO:0006777">
    <property type="term" value="P:Mo-molybdopterin cofactor biosynthetic process"/>
    <property type="evidence" value="ECO:0007669"/>
    <property type="project" value="UniProtKB-UniRule"/>
</dbReference>
<dbReference type="InParanoid" id="A0A7M7NAG5"/>
<dbReference type="Pfam" id="PF02391">
    <property type="entry name" value="MoaE"/>
    <property type="match status" value="1"/>
</dbReference>
<evidence type="ECO:0000256" key="2">
    <source>
        <dbReference type="ARBA" id="ARBA00022679"/>
    </source>
</evidence>
<dbReference type="InterPro" id="IPR036563">
    <property type="entry name" value="MoaE_sf"/>
</dbReference>